<organism evidence="1 2">
    <name type="scientific">Romanomermis culicivorax</name>
    <name type="common">Nematode worm</name>
    <dbReference type="NCBI Taxonomy" id="13658"/>
    <lineage>
        <taxon>Eukaryota</taxon>
        <taxon>Metazoa</taxon>
        <taxon>Ecdysozoa</taxon>
        <taxon>Nematoda</taxon>
        <taxon>Enoplea</taxon>
        <taxon>Dorylaimia</taxon>
        <taxon>Mermithida</taxon>
        <taxon>Mermithoidea</taxon>
        <taxon>Mermithidae</taxon>
        <taxon>Romanomermis</taxon>
    </lineage>
</organism>
<keyword evidence="1" id="KW-1185">Reference proteome</keyword>
<accession>A0A915HL39</accession>
<sequence>MASPNGVLKMICQLQSCMSKWIWVTSSIRK</sequence>
<dbReference type="WBParaSite" id="nRc.2.0.1.t02057-RA">
    <property type="protein sequence ID" value="nRc.2.0.1.t02057-RA"/>
    <property type="gene ID" value="nRc.2.0.1.g02057"/>
</dbReference>
<protein>
    <submittedName>
        <fullName evidence="2">Uncharacterized protein</fullName>
    </submittedName>
</protein>
<proteinExistence type="predicted"/>
<evidence type="ECO:0000313" key="1">
    <source>
        <dbReference type="Proteomes" id="UP000887565"/>
    </source>
</evidence>
<name>A0A915HL39_ROMCU</name>
<dbReference type="AlphaFoldDB" id="A0A915HL39"/>
<reference evidence="2" key="1">
    <citation type="submission" date="2022-11" db="UniProtKB">
        <authorList>
            <consortium name="WormBaseParasite"/>
        </authorList>
    </citation>
    <scope>IDENTIFICATION</scope>
</reference>
<dbReference type="Proteomes" id="UP000887565">
    <property type="component" value="Unplaced"/>
</dbReference>
<evidence type="ECO:0000313" key="2">
    <source>
        <dbReference type="WBParaSite" id="nRc.2.0.1.t02057-RA"/>
    </source>
</evidence>